<dbReference type="EMBL" id="WTPX01000010">
    <property type="protein sequence ID" value="NNJ24510.1"/>
    <property type="molecule type" value="Genomic_DNA"/>
</dbReference>
<name>A0ABX1V926_9PLAN</name>
<dbReference type="InterPro" id="IPR013783">
    <property type="entry name" value="Ig-like_fold"/>
</dbReference>
<dbReference type="PANTHER" id="PTHR37947">
    <property type="entry name" value="BLL2462 PROTEIN"/>
    <property type="match status" value="1"/>
</dbReference>
<dbReference type="InterPro" id="IPR029062">
    <property type="entry name" value="Class_I_gatase-like"/>
</dbReference>
<dbReference type="Gene3D" id="3.40.50.880">
    <property type="match status" value="1"/>
</dbReference>
<evidence type="ECO:0000313" key="4">
    <source>
        <dbReference type="EMBL" id="NNJ24510.1"/>
    </source>
</evidence>
<dbReference type="Gene3D" id="2.60.40.10">
    <property type="entry name" value="Immunoglobulins"/>
    <property type="match status" value="1"/>
</dbReference>
<accession>A0ABX1V926</accession>
<protein>
    <recommendedName>
        <fullName evidence="3">VWFA domain-containing protein</fullName>
    </recommendedName>
</protein>
<feature type="transmembrane region" description="Helical" evidence="2">
    <location>
        <begin position="39"/>
        <end position="58"/>
    </location>
</feature>
<feature type="domain" description="VWFA" evidence="3">
    <location>
        <begin position="101"/>
        <end position="300"/>
    </location>
</feature>
<dbReference type="InterPro" id="IPR002035">
    <property type="entry name" value="VWF_A"/>
</dbReference>
<dbReference type="SUPFAM" id="SSF52317">
    <property type="entry name" value="Class I glutamine amidotransferase-like"/>
    <property type="match status" value="1"/>
</dbReference>
<keyword evidence="5" id="KW-1185">Reference proteome</keyword>
<dbReference type="Proteomes" id="UP000609651">
    <property type="component" value="Unassembled WGS sequence"/>
</dbReference>
<evidence type="ECO:0000259" key="3">
    <source>
        <dbReference type="SMART" id="SM00327"/>
    </source>
</evidence>
<dbReference type="PANTHER" id="PTHR37947:SF1">
    <property type="entry name" value="BLL2462 PROTEIN"/>
    <property type="match status" value="1"/>
</dbReference>
<keyword evidence="2" id="KW-0472">Membrane</keyword>
<dbReference type="InterPro" id="IPR036465">
    <property type="entry name" value="vWFA_dom_sf"/>
</dbReference>
<dbReference type="Gene3D" id="3.40.50.410">
    <property type="entry name" value="von Willebrand factor, type A domain"/>
    <property type="match status" value="1"/>
</dbReference>
<proteinExistence type="predicted"/>
<dbReference type="SMART" id="SM00327">
    <property type="entry name" value="VWA"/>
    <property type="match status" value="1"/>
</dbReference>
<dbReference type="CDD" id="cd00198">
    <property type="entry name" value="vWFA"/>
    <property type="match status" value="1"/>
</dbReference>
<organism evidence="4 5">
    <name type="scientific">Alienimonas chondri</name>
    <dbReference type="NCBI Taxonomy" id="2681879"/>
    <lineage>
        <taxon>Bacteria</taxon>
        <taxon>Pseudomonadati</taxon>
        <taxon>Planctomycetota</taxon>
        <taxon>Planctomycetia</taxon>
        <taxon>Planctomycetales</taxon>
        <taxon>Planctomycetaceae</taxon>
        <taxon>Alienimonas</taxon>
    </lineage>
</organism>
<dbReference type="RefSeq" id="WP_171183535.1">
    <property type="nucleotide sequence ID" value="NZ_WTPX01000010.1"/>
</dbReference>
<sequence>MNSFAHLSLLAQSGSAPSGPGLESLTATEWNPPRTPLGWSLLLGVAAALLAWTVWLYVRDTRSLPRPLRAGLLALRIGVIVCLGVIAFDPRERTQTTAVRPSRVALLVDTSQSMQLPADPTGGASGDVSETRAEAVARELADSDLIEELRRTHKVQIFGFDAGAELIAELPRDGDLPEETSTGGTAAVEDSPADGAAAALARLEPDGGETRLGEAISDALRQVRGPTLAGAIVISDGGQNAGAGADAAVGRAARDGVPLYPVGVGSTERPADVRVTDLSAPTDVRFAPERERQDPFEIRAFLAAEGLAGQTATVVLTRSPAGSDPAETPGETLETRTLALPADGESAEVTFEREPAETGRFRYTVTLSPPPGAREARTDDNARSAVVNARSRPTGVLLIAGGPNRDYRFLQTALARQATAEVDVLLQSVDPAELPGVTQDGDALLAEFPESFPLRPPGDARPESSPDRYDVVLALDADWSRISPESVEALSRWVDRQRGGLIFAAGDVYSPQLTDDAAFAGVRNLLPVRLAPRSLVEASDESTRPWQPELTDAAAEDGVLDLDPEQPGDLSAWSQFEGFYRAYPTRGVKDLATVLMLHGDPRNTGDGTTVLIADQRFGGGRVFYLGTTEFWRLRANGPELFERFWTNLIRSAAEGRATEGDEPALFLIDRSEVPVGEPVRIAVGLRDARGEPIEAGTVRVTVDGPDGFPVPGSPLTLSPVPGRPGRFESPFTPPRAGRFTLTLDGDDVGSPEDVVASITATLPELELSTVRQEVPTLTALAEGTEGRYVLLADAAATLPGLIESRDRTVTVEESVRALWDVRWMLFLIVGLFSLEWLIRKLSRLA</sequence>
<comment type="caution">
    <text evidence="4">The sequence shown here is derived from an EMBL/GenBank/DDBJ whole genome shotgun (WGS) entry which is preliminary data.</text>
</comment>
<keyword evidence="2" id="KW-0812">Transmembrane</keyword>
<evidence type="ECO:0000256" key="2">
    <source>
        <dbReference type="SAM" id="Phobius"/>
    </source>
</evidence>
<gene>
    <name evidence="4" type="ORF">LzC2_05680</name>
</gene>
<feature type="region of interest" description="Disordered" evidence="1">
    <location>
        <begin position="366"/>
        <end position="387"/>
    </location>
</feature>
<reference evidence="4 5" key="1">
    <citation type="journal article" date="2020" name="Syst. Appl. Microbiol.">
        <title>Alienimonas chondri sp. nov., a novel planctomycete isolated from the biofilm of the red alga Chondrus crispus.</title>
        <authorList>
            <person name="Vitorino I."/>
            <person name="Albuquerque L."/>
            <person name="Wiegand S."/>
            <person name="Kallscheuer N."/>
            <person name="da Costa M.S."/>
            <person name="Lobo-da-Cunha A."/>
            <person name="Jogler C."/>
            <person name="Lage O.M."/>
        </authorList>
    </citation>
    <scope>NUCLEOTIDE SEQUENCE [LARGE SCALE GENOMIC DNA]</scope>
    <source>
        <strain evidence="4 5">LzC2</strain>
    </source>
</reference>
<evidence type="ECO:0000313" key="5">
    <source>
        <dbReference type="Proteomes" id="UP000609651"/>
    </source>
</evidence>
<keyword evidence="2" id="KW-1133">Transmembrane helix</keyword>
<feature type="region of interest" description="Disordered" evidence="1">
    <location>
        <begin position="173"/>
        <end position="192"/>
    </location>
</feature>
<feature type="transmembrane region" description="Helical" evidence="2">
    <location>
        <begin position="70"/>
        <end position="88"/>
    </location>
</feature>
<dbReference type="SUPFAM" id="SSF53300">
    <property type="entry name" value="vWA-like"/>
    <property type="match status" value="1"/>
</dbReference>
<evidence type="ECO:0000256" key="1">
    <source>
        <dbReference type="SAM" id="MobiDB-lite"/>
    </source>
</evidence>